<organism evidence="2 3">
    <name type="scientific">Glomerella acutata</name>
    <name type="common">Colletotrichum acutatum</name>
    <dbReference type="NCBI Taxonomy" id="27357"/>
    <lineage>
        <taxon>Eukaryota</taxon>
        <taxon>Fungi</taxon>
        <taxon>Dikarya</taxon>
        <taxon>Ascomycota</taxon>
        <taxon>Pezizomycotina</taxon>
        <taxon>Sordariomycetes</taxon>
        <taxon>Hypocreomycetidae</taxon>
        <taxon>Glomerellales</taxon>
        <taxon>Glomerellaceae</taxon>
        <taxon>Colletotrichum</taxon>
        <taxon>Colletotrichum acutatum species complex</taxon>
    </lineage>
</organism>
<keyword evidence="3" id="KW-1185">Reference proteome</keyword>
<dbReference type="EMBL" id="JAHMHS010000023">
    <property type="protein sequence ID" value="KAK1727643.1"/>
    <property type="molecule type" value="Genomic_DNA"/>
</dbReference>
<dbReference type="RefSeq" id="XP_060367698.1">
    <property type="nucleotide sequence ID" value="XM_060515346.1"/>
</dbReference>
<dbReference type="GeneID" id="85399244"/>
<dbReference type="Proteomes" id="UP001244207">
    <property type="component" value="Unassembled WGS sequence"/>
</dbReference>
<proteinExistence type="predicted"/>
<name>A0AAD8UTU0_GLOAC</name>
<gene>
    <name evidence="2" type="ORF">BDZ83DRAFT_770519</name>
</gene>
<feature type="domain" description="Heterokaryon incompatibility" evidence="1">
    <location>
        <begin position="91"/>
        <end position="212"/>
    </location>
</feature>
<dbReference type="InterPro" id="IPR010730">
    <property type="entry name" value="HET"/>
</dbReference>
<dbReference type="AlphaFoldDB" id="A0AAD8UTU0"/>
<evidence type="ECO:0000259" key="1">
    <source>
        <dbReference type="Pfam" id="PF06985"/>
    </source>
</evidence>
<evidence type="ECO:0000313" key="2">
    <source>
        <dbReference type="EMBL" id="KAK1727643.1"/>
    </source>
</evidence>
<accession>A0AAD8UTU0</accession>
<protein>
    <recommendedName>
        <fullName evidence="1">Heterokaryon incompatibility domain-containing protein</fullName>
    </recommendedName>
</protein>
<reference evidence="2" key="1">
    <citation type="submission" date="2021-12" db="EMBL/GenBank/DDBJ databases">
        <title>Comparative genomics, transcriptomics and evolutionary studies reveal genomic signatures of adaptation to plant cell wall in hemibiotrophic fungi.</title>
        <authorList>
            <consortium name="DOE Joint Genome Institute"/>
            <person name="Baroncelli R."/>
            <person name="Diaz J.F."/>
            <person name="Benocci T."/>
            <person name="Peng M."/>
            <person name="Battaglia E."/>
            <person name="Haridas S."/>
            <person name="Andreopoulos W."/>
            <person name="Labutti K."/>
            <person name="Pangilinan J."/>
            <person name="Floch G.L."/>
            <person name="Makela M.R."/>
            <person name="Henrissat B."/>
            <person name="Grigoriev I.V."/>
            <person name="Crouch J.A."/>
            <person name="De Vries R.P."/>
            <person name="Sukno S.A."/>
            <person name="Thon M.R."/>
        </authorList>
    </citation>
    <scope>NUCLEOTIDE SEQUENCE</scope>
    <source>
        <strain evidence="2">CBS 112980</strain>
    </source>
</reference>
<dbReference type="PANTHER" id="PTHR33112:SF11">
    <property type="entry name" value="HETEROKARYON INCOMPATIBILITY DOMAIN-CONTAINING PROTEIN"/>
    <property type="match status" value="1"/>
</dbReference>
<dbReference type="Pfam" id="PF06985">
    <property type="entry name" value="HET"/>
    <property type="match status" value="1"/>
</dbReference>
<sequence length="405" mass="46004">MSCFVTKTGLTDHSIDSHLPRSAGSELNIACVLQSLAQAKSWIKDCKHEHTKCDMIETNSKWHPTRLIDIGPPENLVLTKNNAVQLFEGIPSDDLPLLYSNAVFVAHIIGIRYLWIDALCIIQEGDDFAHWRHESTLMDKIYSHVFCNISALFAEDSDGSLFSKRNPDACRPPVIWRDVEGQAIPAFLSDARFWSSEVLGQQVNTRAWVLQELLLSRRILFFGERQVLWYCRSTRKAEIWLPDAPIEDVTKLGRIEDLHLGCGKACDKPNDVRNAHLCCHDIVSTYTRCKISFPVDRLIALSAVAKEMMQVLEDEYIAGMWRHHLENELVLWSSFALQPSPSLGPQAYRAPSWSWASAEAAVVPGRPYKDCKVEDYYLEYVTGDRTGLVSGGWLRLWGTLRQMKL</sequence>
<dbReference type="PANTHER" id="PTHR33112">
    <property type="entry name" value="DOMAIN PROTEIN, PUTATIVE-RELATED"/>
    <property type="match status" value="1"/>
</dbReference>
<comment type="caution">
    <text evidence="2">The sequence shown here is derived from an EMBL/GenBank/DDBJ whole genome shotgun (WGS) entry which is preliminary data.</text>
</comment>
<evidence type="ECO:0000313" key="3">
    <source>
        <dbReference type="Proteomes" id="UP001244207"/>
    </source>
</evidence>